<dbReference type="InterPro" id="IPR017853">
    <property type="entry name" value="GH"/>
</dbReference>
<name>A0A8B8HZN9_VANTA</name>
<keyword evidence="6" id="KW-0732">Signal</keyword>
<keyword evidence="7" id="KW-1185">Reference proteome</keyword>
<feature type="signal peptide" evidence="6">
    <location>
        <begin position="1"/>
        <end position="19"/>
    </location>
</feature>
<dbReference type="OrthoDB" id="65569at2759"/>
<dbReference type="AlphaFoldDB" id="A0A8B8HZN9"/>
<dbReference type="OMA" id="HILMAHA"/>
<keyword evidence="5" id="KW-1133">Transmembrane helix</keyword>
<keyword evidence="5" id="KW-0812">Transmembrane</keyword>
<evidence type="ECO:0000256" key="5">
    <source>
        <dbReference type="SAM" id="Phobius"/>
    </source>
</evidence>
<dbReference type="Gene3D" id="3.20.20.80">
    <property type="entry name" value="Glycosidases"/>
    <property type="match status" value="1"/>
</dbReference>
<keyword evidence="5" id="KW-0472">Membrane</keyword>
<evidence type="ECO:0000256" key="4">
    <source>
        <dbReference type="RuleBase" id="RU003690"/>
    </source>
</evidence>
<accession>A0A8B8HZN9</accession>
<dbReference type="GeneID" id="113396464"/>
<dbReference type="GO" id="GO:0008422">
    <property type="term" value="F:beta-glucosidase activity"/>
    <property type="evidence" value="ECO:0007669"/>
    <property type="project" value="TreeGrafter"/>
</dbReference>
<evidence type="ECO:0000313" key="7">
    <source>
        <dbReference type="Proteomes" id="UP001652626"/>
    </source>
</evidence>
<evidence type="ECO:0000256" key="2">
    <source>
        <dbReference type="ARBA" id="ARBA00022801"/>
    </source>
</evidence>
<comment type="similarity">
    <text evidence="1 4">Belongs to the glycosyl hydrolase 1 family.</text>
</comment>
<dbReference type="InterPro" id="IPR001360">
    <property type="entry name" value="Glyco_hydro_1"/>
</dbReference>
<feature type="transmembrane region" description="Helical" evidence="5">
    <location>
        <begin position="516"/>
        <end position="534"/>
    </location>
</feature>
<evidence type="ECO:0000256" key="6">
    <source>
        <dbReference type="SAM" id="SignalP"/>
    </source>
</evidence>
<dbReference type="GO" id="GO:0005975">
    <property type="term" value="P:carbohydrate metabolic process"/>
    <property type="evidence" value="ECO:0007669"/>
    <property type="project" value="InterPro"/>
</dbReference>
<dbReference type="RefSeq" id="XP_026490185.2">
    <property type="nucleotide sequence ID" value="XM_026634400.2"/>
</dbReference>
<organism evidence="7 8">
    <name type="scientific">Vanessa tameamea</name>
    <name type="common">Kamehameha butterfly</name>
    <dbReference type="NCBI Taxonomy" id="334116"/>
    <lineage>
        <taxon>Eukaryota</taxon>
        <taxon>Metazoa</taxon>
        <taxon>Ecdysozoa</taxon>
        <taxon>Arthropoda</taxon>
        <taxon>Hexapoda</taxon>
        <taxon>Insecta</taxon>
        <taxon>Pterygota</taxon>
        <taxon>Neoptera</taxon>
        <taxon>Endopterygota</taxon>
        <taxon>Lepidoptera</taxon>
        <taxon>Glossata</taxon>
        <taxon>Ditrysia</taxon>
        <taxon>Papilionoidea</taxon>
        <taxon>Nymphalidae</taxon>
        <taxon>Nymphalinae</taxon>
        <taxon>Vanessa</taxon>
    </lineage>
</organism>
<dbReference type="PRINTS" id="PR00131">
    <property type="entry name" value="GLHYDRLASE1"/>
</dbReference>
<sequence>MFRLNTVISLCVLCRVSLCINLKFPPLFKFGAATSSYQIEGGWDADGKGENVWDRLVHSKPELFNGNATGDVAANSFHKWREDVKIAAELGLQFYRFSISWARILPTGFPNKINKAGAKYYSDLIDALLDEGIAPFITLYHWDLPVKIQDLGGWTNPLIVNWFGDYARVVYSLYADRIKTWLTINEAIIICDYGYNSGVFAPNVKEQIFAPNLCNKHALLAHAKAYRIYDTEFRPKFNGRISIANNLIWIEPRTPKDEELAKLGREYMAGRFAHAIFSKNGGWPPSIEKVMFKNSLAQGFTHSRLPAFTEEEKEFIKGTADFLAMNYYTTYTIRPGKKGEITEFLFLKSLPDLDAVLEPPPNSYYGVSRVMPIYPQGIRRQMVWLKKHYGDVDIVITENGYSSSGQLDDYNRIDYYEKHLEQVHLAMEVDKINITGYAVWSLIDNFEWLDGYSTKFGIYDVDFKDPDRRRTPRASAHFYACLIKTRALNNTCLNKDLLADSLSAMRRHSRNNAETFGSGVYFVLILSLVKFILFY</sequence>
<evidence type="ECO:0000256" key="3">
    <source>
        <dbReference type="ARBA" id="ARBA00023295"/>
    </source>
</evidence>
<keyword evidence="3" id="KW-0326">Glycosidase</keyword>
<evidence type="ECO:0000256" key="1">
    <source>
        <dbReference type="ARBA" id="ARBA00010838"/>
    </source>
</evidence>
<dbReference type="InterPro" id="IPR033132">
    <property type="entry name" value="GH_1_N_CS"/>
</dbReference>
<gene>
    <name evidence="8" type="primary">LOC113396464</name>
</gene>
<dbReference type="PANTHER" id="PTHR10353">
    <property type="entry name" value="GLYCOSYL HYDROLASE"/>
    <property type="match status" value="1"/>
</dbReference>
<dbReference type="Proteomes" id="UP001652626">
    <property type="component" value="Chromosome 25"/>
</dbReference>
<protein>
    <submittedName>
        <fullName evidence="8">Myrosinase 1-like</fullName>
    </submittedName>
</protein>
<dbReference type="PANTHER" id="PTHR10353:SF36">
    <property type="entry name" value="LP05116P"/>
    <property type="match status" value="1"/>
</dbReference>
<evidence type="ECO:0000313" key="8">
    <source>
        <dbReference type="RefSeq" id="XP_026490185.2"/>
    </source>
</evidence>
<dbReference type="SUPFAM" id="SSF51445">
    <property type="entry name" value="(Trans)glycosidases"/>
    <property type="match status" value="1"/>
</dbReference>
<proteinExistence type="inferred from homology"/>
<dbReference type="Pfam" id="PF00232">
    <property type="entry name" value="Glyco_hydro_1"/>
    <property type="match status" value="1"/>
</dbReference>
<dbReference type="PROSITE" id="PS00653">
    <property type="entry name" value="GLYCOSYL_HYDROL_F1_2"/>
    <property type="match status" value="1"/>
</dbReference>
<feature type="chain" id="PRO_5046961520" evidence="6">
    <location>
        <begin position="20"/>
        <end position="535"/>
    </location>
</feature>
<reference evidence="8" key="1">
    <citation type="submission" date="2025-08" db="UniProtKB">
        <authorList>
            <consortium name="RefSeq"/>
        </authorList>
    </citation>
    <scope>IDENTIFICATION</scope>
    <source>
        <tissue evidence="8">Whole body</tissue>
    </source>
</reference>
<keyword evidence="2" id="KW-0378">Hydrolase</keyword>